<gene>
    <name evidence="1" type="ORF">LCGC14_2983740</name>
</gene>
<comment type="caution">
    <text evidence="1">The sequence shown here is derived from an EMBL/GenBank/DDBJ whole genome shotgun (WGS) entry which is preliminary data.</text>
</comment>
<protein>
    <submittedName>
        <fullName evidence="1">Uncharacterized protein</fullName>
    </submittedName>
</protein>
<dbReference type="AlphaFoldDB" id="A0A0F8V892"/>
<name>A0A0F8V892_9ZZZZ</name>
<sequence length="93" mass="10317">MEEKQTNLNELVIGIKEATKLKPAVVKIVKAAIESVGEKGHQKLVCEVEHPEKSDGTIKISDAKMEIREMLKVFPLCFNKDEVRGLGGDTLLE</sequence>
<evidence type="ECO:0000313" key="1">
    <source>
        <dbReference type="EMBL" id="KKK40717.1"/>
    </source>
</evidence>
<organism evidence="1">
    <name type="scientific">marine sediment metagenome</name>
    <dbReference type="NCBI Taxonomy" id="412755"/>
    <lineage>
        <taxon>unclassified sequences</taxon>
        <taxon>metagenomes</taxon>
        <taxon>ecological metagenomes</taxon>
    </lineage>
</organism>
<dbReference type="EMBL" id="LAZR01070454">
    <property type="protein sequence ID" value="KKK40717.1"/>
    <property type="molecule type" value="Genomic_DNA"/>
</dbReference>
<proteinExistence type="predicted"/>
<accession>A0A0F8V892</accession>
<reference evidence="1" key="1">
    <citation type="journal article" date="2015" name="Nature">
        <title>Complex archaea that bridge the gap between prokaryotes and eukaryotes.</title>
        <authorList>
            <person name="Spang A."/>
            <person name="Saw J.H."/>
            <person name="Jorgensen S.L."/>
            <person name="Zaremba-Niedzwiedzka K."/>
            <person name="Martijn J."/>
            <person name="Lind A.E."/>
            <person name="van Eijk R."/>
            <person name="Schleper C."/>
            <person name="Guy L."/>
            <person name="Ettema T.J."/>
        </authorList>
    </citation>
    <scope>NUCLEOTIDE SEQUENCE</scope>
</reference>